<sequence length="1175" mass="128333">MGVPALFRWLSKKYPKIVERVIEDKPIKELDLNGEEVITPIDYASPNPNGFEVDNLYLDMNGIVHPCTHPEGRPAPETEEEMMVEVFKYTERVVNMTRPRKVLMMAIDGVAPRAKMNQQRSRRFRAAQEAQDKDDSKAESIQLYEEYGGKLSEEEKEKMLKKGWDTNAITPGTPFMDLLAASLRYWVSFKLNTDPGWKNLKIIISDASVPGEGEHKIMDWIRRERSYPEYDANTSHVIYGLDADLIMLALATHEPYFKVLREDVFHQSARDRGCRICGQEGHYAAQCTGAKKIKLDEHDTKQKPVEEKPFIFLDVSILREYLAVELDLRTSTPFDLERAIDDWVFLIFFVGNDFLPHLPSLEIREGAIDTLLGIWKREFDKMGGYVTNHGQVDLEKAQFILTGLADSEDEIFRRRKQQEDRQHANSKRKQADDQARSQSNPKHNRYEQKEEKEEKGKMQLNDVELVAVSTPPAVPIHPSLPVKPTHSVAARLPGSGGGPIEVATTKRGITVIGGSAQSVLDNRRANRMAAMNANLSAAEALKAELAGDGADSTANASTTTAQLSASTSDSMDIGITTAQSANNDAQPTAVEADAYVETEVTEEQDSPRGKKRKAVEQRPPVVDESAELEGDAQGEDEDDDEDAEGEDDDDIEAPPNPEADQPVPKKSKLKVNPDGTVDYDDTVMYTPSWQWYYPYHYAPFAADMTDIQQYDIKFNLGAPFQPFEQLMGVFPAASKTHLPEPFHALMTSEDSPIIDFYPEDFEIDMNGKKMAWQGVALLPFIEQDRLLSAIASKQHHLTDDEKRRNSHGVNVMLIMDENPLYQQFSKLYTKKRPNEAVPIDGKLSFGVFGSVLPDPTCIPGSTLDTPLPNIEACPDLHDNRALSVQYWFPKQLKPHRSVLLPGARPARPVLDDYDKDKVRGSGSRRRGGYGGPGTGGHNSYNNGYNSPGMGTPNSRGSQNSPYSTPSYSPAPARGGYGGRGRGDYGTPTRGGYNNGGNRGGYGGPGGNSGHNAPGGMGGAAAYNTYAGIPPRPAYPAPPSNYSGGGYGQQGASGGYGYSTGLGGSGSYAPAASTYNPYAGGTSAPPNPYGAPSNPYGGGAGGGYGGDASSGYGSRGEEDGVPQAIEEAAMVDMATGLGAGDRDRTEFFAAVIGCTKKGGKHILQMLYTGLQTATKQ</sequence>
<organism evidence="1 2">
    <name type="scientific">Naganishia cerealis</name>
    <dbReference type="NCBI Taxonomy" id="610337"/>
    <lineage>
        <taxon>Eukaryota</taxon>
        <taxon>Fungi</taxon>
        <taxon>Dikarya</taxon>
        <taxon>Basidiomycota</taxon>
        <taxon>Agaricomycotina</taxon>
        <taxon>Tremellomycetes</taxon>
        <taxon>Filobasidiales</taxon>
        <taxon>Filobasidiaceae</taxon>
        <taxon>Naganishia</taxon>
    </lineage>
</organism>
<reference evidence="1" key="1">
    <citation type="submission" date="2023-04" db="EMBL/GenBank/DDBJ databases">
        <title>Draft Genome sequencing of Naganishia species isolated from polar environments using Oxford Nanopore Technology.</title>
        <authorList>
            <person name="Leo P."/>
            <person name="Venkateswaran K."/>
        </authorList>
    </citation>
    <scope>NUCLEOTIDE SEQUENCE</scope>
    <source>
        <strain evidence="1">MNA-CCFEE 5261</strain>
    </source>
</reference>
<accession>A0ACC2VZI5</accession>
<name>A0ACC2VZI5_9TREE</name>
<dbReference type="EMBL" id="JASBWR010000043">
    <property type="protein sequence ID" value="KAJ9104036.1"/>
    <property type="molecule type" value="Genomic_DNA"/>
</dbReference>
<evidence type="ECO:0000313" key="2">
    <source>
        <dbReference type="Proteomes" id="UP001241377"/>
    </source>
</evidence>
<protein>
    <submittedName>
        <fullName evidence="1">Uncharacterized protein</fullName>
    </submittedName>
</protein>
<keyword evidence="2" id="KW-1185">Reference proteome</keyword>
<comment type="caution">
    <text evidence="1">The sequence shown here is derived from an EMBL/GenBank/DDBJ whole genome shotgun (WGS) entry which is preliminary data.</text>
</comment>
<proteinExistence type="predicted"/>
<dbReference type="Proteomes" id="UP001241377">
    <property type="component" value="Unassembled WGS sequence"/>
</dbReference>
<gene>
    <name evidence="1" type="ORF">QFC19_004170</name>
</gene>
<evidence type="ECO:0000313" key="1">
    <source>
        <dbReference type="EMBL" id="KAJ9104036.1"/>
    </source>
</evidence>